<feature type="transmembrane region" description="Helical" evidence="1">
    <location>
        <begin position="77"/>
        <end position="100"/>
    </location>
</feature>
<keyword evidence="1" id="KW-0812">Transmembrane</keyword>
<keyword evidence="3" id="KW-1185">Reference proteome</keyword>
<gene>
    <name evidence="2" type="ORF">KDU71_07740</name>
</gene>
<sequence>MNAKKLKTLLFERNEEGVYDVEVLKKLEDFLEDAKETTDDKISLSEVKKSELMFYSELLHNKYTREKLKAIQSNTGVVKVIVLIYFVISLIVAFFLLLGLR</sequence>
<dbReference type="EMBL" id="JAGTAR010000009">
    <property type="protein sequence ID" value="MBR8535447.1"/>
    <property type="molecule type" value="Genomic_DNA"/>
</dbReference>
<keyword evidence="1" id="KW-0472">Membrane</keyword>
<evidence type="ECO:0000313" key="2">
    <source>
        <dbReference type="EMBL" id="MBR8535447.1"/>
    </source>
</evidence>
<comment type="caution">
    <text evidence="2">The sequence shown here is derived from an EMBL/GenBank/DDBJ whole genome shotgun (WGS) entry which is preliminary data.</text>
</comment>
<accession>A0A941F2Z9</accession>
<proteinExistence type="predicted"/>
<dbReference type="RefSeq" id="WP_212189353.1">
    <property type="nucleotide sequence ID" value="NZ_JAGTAR010000009.1"/>
</dbReference>
<evidence type="ECO:0000256" key="1">
    <source>
        <dbReference type="SAM" id="Phobius"/>
    </source>
</evidence>
<name>A0A941F2Z9_9BACT</name>
<dbReference type="Proteomes" id="UP000679220">
    <property type="component" value="Unassembled WGS sequence"/>
</dbReference>
<organism evidence="2 3">
    <name type="scientific">Carboxylicivirga sediminis</name>
    <dbReference type="NCBI Taxonomy" id="2006564"/>
    <lineage>
        <taxon>Bacteria</taxon>
        <taxon>Pseudomonadati</taxon>
        <taxon>Bacteroidota</taxon>
        <taxon>Bacteroidia</taxon>
        <taxon>Marinilabiliales</taxon>
        <taxon>Marinilabiliaceae</taxon>
        <taxon>Carboxylicivirga</taxon>
    </lineage>
</organism>
<protein>
    <submittedName>
        <fullName evidence="2">Uncharacterized protein</fullName>
    </submittedName>
</protein>
<keyword evidence="1" id="KW-1133">Transmembrane helix</keyword>
<evidence type="ECO:0000313" key="3">
    <source>
        <dbReference type="Proteomes" id="UP000679220"/>
    </source>
</evidence>
<dbReference type="AlphaFoldDB" id="A0A941F2Z9"/>
<reference evidence="2" key="2">
    <citation type="submission" date="2021-04" db="EMBL/GenBank/DDBJ databases">
        <authorList>
            <person name="Zhang T."/>
            <person name="Zhang Y."/>
            <person name="Lu D."/>
            <person name="Zuo D."/>
            <person name="Du Z."/>
        </authorList>
    </citation>
    <scope>NUCLEOTIDE SEQUENCE</scope>
    <source>
        <strain evidence="2">JR1</strain>
    </source>
</reference>
<reference evidence="2" key="1">
    <citation type="journal article" date="2018" name="Int. J. Syst. Evol. Microbiol.">
        <title>Carboxylicivirga sediminis sp. nov., isolated from coastal sediment.</title>
        <authorList>
            <person name="Wang F.Q."/>
            <person name="Ren L.H."/>
            <person name="Zou R.J."/>
            <person name="Sun Y.Z."/>
            <person name="Liu X.J."/>
            <person name="Jiang F."/>
            <person name="Liu L.J."/>
        </authorList>
    </citation>
    <scope>NUCLEOTIDE SEQUENCE</scope>
    <source>
        <strain evidence="2">JR1</strain>
    </source>
</reference>